<dbReference type="PROSITE" id="PS50944">
    <property type="entry name" value="HTH_DTXR"/>
    <property type="match status" value="1"/>
</dbReference>
<keyword evidence="9" id="KW-1185">Reference proteome</keyword>
<comment type="caution">
    <text evidence="8">The sequence shown here is derived from an EMBL/GenBank/DDBJ whole genome shotgun (WGS) entry which is preliminary data.</text>
</comment>
<dbReference type="GO" id="GO:0046914">
    <property type="term" value="F:transition metal ion binding"/>
    <property type="evidence" value="ECO:0007669"/>
    <property type="project" value="InterPro"/>
</dbReference>
<dbReference type="InterPro" id="IPR022687">
    <property type="entry name" value="HTH_DTXR"/>
</dbReference>
<organism evidence="8 9">
    <name type="scientific">Flavihumibacter petaseus NBRC 106054</name>
    <dbReference type="NCBI Taxonomy" id="1220578"/>
    <lineage>
        <taxon>Bacteria</taxon>
        <taxon>Pseudomonadati</taxon>
        <taxon>Bacteroidota</taxon>
        <taxon>Chitinophagia</taxon>
        <taxon>Chitinophagales</taxon>
        <taxon>Chitinophagaceae</taxon>
        <taxon>Flavihumibacter</taxon>
    </lineage>
</organism>
<dbReference type="Pfam" id="PF01325">
    <property type="entry name" value="Fe_dep_repress"/>
    <property type="match status" value="1"/>
</dbReference>
<feature type="domain" description="HTH dtxR-type" evidence="7">
    <location>
        <begin position="3"/>
        <end position="66"/>
    </location>
</feature>
<proteinExistence type="inferred from homology"/>
<dbReference type="PANTHER" id="PTHR33238">
    <property type="entry name" value="IRON (METAL) DEPENDENT REPRESSOR, DTXR FAMILY"/>
    <property type="match status" value="1"/>
</dbReference>
<evidence type="ECO:0000256" key="1">
    <source>
        <dbReference type="ARBA" id="ARBA00007871"/>
    </source>
</evidence>
<dbReference type="SUPFAM" id="SSF46785">
    <property type="entry name" value="Winged helix' DNA-binding domain"/>
    <property type="match status" value="1"/>
</dbReference>
<keyword evidence="5" id="KW-0804">Transcription</keyword>
<evidence type="ECO:0000256" key="3">
    <source>
        <dbReference type="ARBA" id="ARBA00023015"/>
    </source>
</evidence>
<dbReference type="InterPro" id="IPR050536">
    <property type="entry name" value="DtxR_MntR_Metal-Reg"/>
</dbReference>
<dbReference type="OrthoDB" id="9791355at2"/>
<dbReference type="STRING" id="1220578.FPE01S_01_16690"/>
<keyword evidence="3" id="KW-0805">Transcription regulation</keyword>
<comment type="similarity">
    <text evidence="1">Belongs to the DtxR/MntR family.</text>
</comment>
<dbReference type="InterPro" id="IPR036421">
    <property type="entry name" value="Fe_dep_repressor_sf"/>
</dbReference>
<reference evidence="8 9" key="1">
    <citation type="submission" date="2015-04" db="EMBL/GenBank/DDBJ databases">
        <title>Whole genome shotgun sequence of Flavihumibacter petaseus NBRC 106054.</title>
        <authorList>
            <person name="Miyazawa S."/>
            <person name="Hosoyama A."/>
            <person name="Hashimoto M."/>
            <person name="Noguchi M."/>
            <person name="Tsuchikane K."/>
            <person name="Ohji S."/>
            <person name="Yamazoe A."/>
            <person name="Ichikawa N."/>
            <person name="Kimura A."/>
            <person name="Fujita N."/>
        </authorList>
    </citation>
    <scope>NUCLEOTIDE SEQUENCE [LARGE SCALE GENOMIC DNA]</scope>
    <source>
        <strain evidence="8 9">NBRC 106054</strain>
    </source>
</reference>
<dbReference type="InterPro" id="IPR038157">
    <property type="entry name" value="FeoA_core_dom"/>
</dbReference>
<dbReference type="PANTHER" id="PTHR33238:SF7">
    <property type="entry name" value="IRON-DEPENDENT TRANSCRIPTIONAL REGULATOR"/>
    <property type="match status" value="1"/>
</dbReference>
<dbReference type="GO" id="GO:0003677">
    <property type="term" value="F:DNA binding"/>
    <property type="evidence" value="ECO:0007669"/>
    <property type="project" value="UniProtKB-KW"/>
</dbReference>
<dbReference type="Gene3D" id="1.10.10.10">
    <property type="entry name" value="Winged helix-like DNA-binding domain superfamily/Winged helix DNA-binding domain"/>
    <property type="match status" value="1"/>
</dbReference>
<dbReference type="Pfam" id="PF04023">
    <property type="entry name" value="FeoA"/>
    <property type="match status" value="1"/>
</dbReference>
<dbReference type="SMART" id="SM00529">
    <property type="entry name" value="HTH_DTXR"/>
    <property type="match status" value="1"/>
</dbReference>
<dbReference type="SMART" id="SM00899">
    <property type="entry name" value="FeoA"/>
    <property type="match status" value="1"/>
</dbReference>
<evidence type="ECO:0000256" key="6">
    <source>
        <dbReference type="ARBA" id="ARBA00025185"/>
    </source>
</evidence>
<dbReference type="GO" id="GO:0046983">
    <property type="term" value="F:protein dimerization activity"/>
    <property type="evidence" value="ECO:0007669"/>
    <property type="project" value="InterPro"/>
</dbReference>
<evidence type="ECO:0000256" key="4">
    <source>
        <dbReference type="ARBA" id="ARBA00023125"/>
    </source>
</evidence>
<dbReference type="Proteomes" id="UP000033121">
    <property type="component" value="Unassembled WGS sequence"/>
</dbReference>
<name>A0A0E9MYI7_9BACT</name>
<dbReference type="InterPro" id="IPR001367">
    <property type="entry name" value="Fe_dep_repressor"/>
</dbReference>
<keyword evidence="4" id="KW-0238">DNA-binding</keyword>
<dbReference type="EMBL" id="BBWV01000001">
    <property type="protein sequence ID" value="GAO42654.1"/>
    <property type="molecule type" value="Genomic_DNA"/>
</dbReference>
<protein>
    <recommendedName>
        <fullName evidence="2">Transcriptional regulator MntR</fullName>
    </recommendedName>
</protein>
<dbReference type="RefSeq" id="WP_046368299.1">
    <property type="nucleotide sequence ID" value="NZ_BBWV01000001.1"/>
</dbReference>
<dbReference type="Pfam" id="PF02742">
    <property type="entry name" value="Fe_dep_repr_C"/>
    <property type="match status" value="1"/>
</dbReference>
<dbReference type="SUPFAM" id="SSF47979">
    <property type="entry name" value="Iron-dependent repressor protein, dimerization domain"/>
    <property type="match status" value="1"/>
</dbReference>
<dbReference type="GO" id="GO:0003700">
    <property type="term" value="F:DNA-binding transcription factor activity"/>
    <property type="evidence" value="ECO:0007669"/>
    <property type="project" value="InterPro"/>
</dbReference>
<dbReference type="InterPro" id="IPR007167">
    <property type="entry name" value="Fe-transptr_FeoA-like"/>
</dbReference>
<dbReference type="InterPro" id="IPR036390">
    <property type="entry name" value="WH_DNA-bd_sf"/>
</dbReference>
<comment type="function">
    <text evidence="6">In the presence of manganese, represses expression of mntH and mntS. Up-regulates expression of mntP.</text>
</comment>
<sequence length="220" mass="25281">MQLSQTEENYIKAIYALSERSPSFDTSTNEIAVRINTKPPSVSDMLRKLTVKKLVTYQKYKRVTLTKTGRQVAIQIIRKHRLWEVFLHDKLQFTWDEVHEVAEQLEHIQSEKLTERLEKYLGYPKYDPHGDPIPSATGELKEAKRLMLSEMEMGVTCQVVGVKDSSSEFLQYLHQIDVGIGTKIKVLEQIAFDHSLIVSFKKGHQTTVSKKFADNVLVTS</sequence>
<accession>A0A0E9MYI7</accession>
<dbReference type="InterPro" id="IPR036388">
    <property type="entry name" value="WH-like_DNA-bd_sf"/>
</dbReference>
<gene>
    <name evidence="8" type="ORF">FPE01S_01_16690</name>
</gene>
<evidence type="ECO:0000313" key="9">
    <source>
        <dbReference type="Proteomes" id="UP000033121"/>
    </source>
</evidence>
<dbReference type="Gene3D" id="2.30.30.90">
    <property type="match status" value="1"/>
</dbReference>
<dbReference type="InterPro" id="IPR022689">
    <property type="entry name" value="Iron_dep_repressor"/>
</dbReference>
<evidence type="ECO:0000313" key="8">
    <source>
        <dbReference type="EMBL" id="GAO42654.1"/>
    </source>
</evidence>
<evidence type="ECO:0000256" key="2">
    <source>
        <dbReference type="ARBA" id="ARBA00022386"/>
    </source>
</evidence>
<evidence type="ECO:0000259" key="7">
    <source>
        <dbReference type="PROSITE" id="PS50944"/>
    </source>
</evidence>
<evidence type="ECO:0000256" key="5">
    <source>
        <dbReference type="ARBA" id="ARBA00023163"/>
    </source>
</evidence>
<dbReference type="Gene3D" id="1.10.60.10">
    <property type="entry name" value="Iron dependent repressor, metal binding and dimerisation domain"/>
    <property type="match status" value="1"/>
</dbReference>
<dbReference type="AlphaFoldDB" id="A0A0E9MYI7"/>